<gene>
    <name evidence="4" type="ORF">E5344_04005</name>
    <name evidence="3" type="ORF">Mlaev_02305</name>
</gene>
<proteinExistence type="predicted"/>
<comment type="caution">
    <text evidence="3">The sequence shown here is derived from an EMBL/GenBank/DDBJ whole genome shotgun (WGS) entry which is preliminary data.</text>
</comment>
<feature type="domain" description="DUF427" evidence="2">
    <location>
        <begin position="36"/>
        <end position="127"/>
    </location>
</feature>
<evidence type="ECO:0000313" key="5">
    <source>
        <dbReference type="Proteomes" id="UP000075357"/>
    </source>
</evidence>
<dbReference type="Proteomes" id="UP000309893">
    <property type="component" value="Unassembled WGS sequence"/>
</dbReference>
<dbReference type="OrthoDB" id="285364at2"/>
<dbReference type="InterPro" id="IPR038694">
    <property type="entry name" value="DUF427_sf"/>
</dbReference>
<dbReference type="AlphaFoldDB" id="A0A150HAX1"/>
<accession>A0A150HAX1</accession>
<dbReference type="Gene3D" id="2.170.150.40">
    <property type="entry name" value="Domain of unknown function (DUF427)"/>
    <property type="match status" value="1"/>
</dbReference>
<dbReference type="EMBL" id="LRAD01000046">
    <property type="protein sequence ID" value="KXZ59269.1"/>
    <property type="molecule type" value="Genomic_DNA"/>
</dbReference>
<evidence type="ECO:0000313" key="6">
    <source>
        <dbReference type="Proteomes" id="UP000309893"/>
    </source>
</evidence>
<reference evidence="3 5" key="1">
    <citation type="submission" date="2016-01" db="EMBL/GenBank/DDBJ databases">
        <title>Draft genome sequences of Microbacterium laevaniformans LCDC 91-0039 and the type strain of Microbacterium hominis LCDC 84-209.</title>
        <authorList>
            <person name="Bernier A.-M."/>
            <person name="Bernard K."/>
        </authorList>
    </citation>
    <scope>NUCLEOTIDE SEQUENCE [LARGE SCALE GENOMIC DNA]</scope>
    <source>
        <strain evidence="3 5">LCDC 91-0039</strain>
    </source>
</reference>
<dbReference type="InterPro" id="IPR007361">
    <property type="entry name" value="DUF427"/>
</dbReference>
<dbReference type="EMBL" id="SRYO01000002">
    <property type="protein sequence ID" value="TGY38409.1"/>
    <property type="molecule type" value="Genomic_DNA"/>
</dbReference>
<keyword evidence="5" id="KW-1185">Reference proteome</keyword>
<dbReference type="PATRIC" id="fig|36807.3.peg.2342"/>
<sequence length="169" mass="17975">MPRLPASIRPDVPGPGQESVWDYPRPPRVEPVPVRVTIRLGGQLIADTHDAVRVLETSHPPVYYLPIADFAPGSLVDAEGSSFCEFKGAARYLDVVGGGITRAQAAWNYPHPAPGYAALSDRVAVYAAAMDECTVDGEVVTPQPGGFYGGWITANVLGPYKGIPGSMGW</sequence>
<name>A0A150HAX1_9MICO</name>
<dbReference type="STRING" id="36807.Mlaev_02305"/>
<reference evidence="4 6" key="2">
    <citation type="submission" date="2019-04" db="EMBL/GenBank/DDBJ databases">
        <title>Microbes associate with the intestines of laboratory mice.</title>
        <authorList>
            <person name="Navarre W."/>
            <person name="Wong E."/>
            <person name="Huang K."/>
            <person name="Tropini C."/>
            <person name="Ng K."/>
            <person name="Yu B."/>
        </authorList>
    </citation>
    <scope>NUCLEOTIDE SEQUENCE [LARGE SCALE GENOMIC DNA]</scope>
    <source>
        <strain evidence="4 6">NM46_B2-13</strain>
    </source>
</reference>
<feature type="region of interest" description="Disordered" evidence="1">
    <location>
        <begin position="1"/>
        <end position="25"/>
    </location>
</feature>
<evidence type="ECO:0000313" key="3">
    <source>
        <dbReference type="EMBL" id="KXZ59269.1"/>
    </source>
</evidence>
<dbReference type="Proteomes" id="UP000075357">
    <property type="component" value="Unassembled WGS sequence"/>
</dbReference>
<evidence type="ECO:0000313" key="4">
    <source>
        <dbReference type="EMBL" id="TGY38409.1"/>
    </source>
</evidence>
<dbReference type="Pfam" id="PF04248">
    <property type="entry name" value="NTP_transf_9"/>
    <property type="match status" value="1"/>
</dbReference>
<dbReference type="PANTHER" id="PTHR43058:SF1">
    <property type="entry name" value="DUF427 DOMAIN-CONTAINING PROTEIN"/>
    <property type="match status" value="1"/>
</dbReference>
<dbReference type="RefSeq" id="WP_082784326.1">
    <property type="nucleotide sequence ID" value="NZ_CP158846.1"/>
</dbReference>
<evidence type="ECO:0000256" key="1">
    <source>
        <dbReference type="SAM" id="MobiDB-lite"/>
    </source>
</evidence>
<organism evidence="3 5">
    <name type="scientific">Microbacterium laevaniformans</name>
    <dbReference type="NCBI Taxonomy" id="36807"/>
    <lineage>
        <taxon>Bacteria</taxon>
        <taxon>Bacillati</taxon>
        <taxon>Actinomycetota</taxon>
        <taxon>Actinomycetes</taxon>
        <taxon>Micrococcales</taxon>
        <taxon>Microbacteriaceae</taxon>
        <taxon>Microbacterium</taxon>
    </lineage>
</organism>
<dbReference type="PANTHER" id="PTHR43058">
    <property type="entry name" value="SLR0655 PROTEIN"/>
    <property type="match status" value="1"/>
</dbReference>
<protein>
    <submittedName>
        <fullName evidence="4">DUF427 domain-containing protein</fullName>
    </submittedName>
</protein>
<evidence type="ECO:0000259" key="2">
    <source>
        <dbReference type="Pfam" id="PF04248"/>
    </source>
</evidence>